<organism evidence="1 2">
    <name type="scientific">Mesorhizobium plurifarium</name>
    <dbReference type="NCBI Taxonomy" id="69974"/>
    <lineage>
        <taxon>Bacteria</taxon>
        <taxon>Pseudomonadati</taxon>
        <taxon>Pseudomonadota</taxon>
        <taxon>Alphaproteobacteria</taxon>
        <taxon>Hyphomicrobiales</taxon>
        <taxon>Phyllobacteriaceae</taxon>
        <taxon>Mesorhizobium</taxon>
    </lineage>
</organism>
<proteinExistence type="predicted"/>
<keyword evidence="2" id="KW-1185">Reference proteome</keyword>
<evidence type="ECO:0000313" key="2">
    <source>
        <dbReference type="Proteomes" id="UP000045285"/>
    </source>
</evidence>
<dbReference type="EMBL" id="CCMZ01000034">
    <property type="protein sequence ID" value="CDX22937.1"/>
    <property type="molecule type" value="Genomic_DNA"/>
</dbReference>
<dbReference type="SUPFAM" id="SSF53067">
    <property type="entry name" value="Actin-like ATPase domain"/>
    <property type="match status" value="1"/>
</dbReference>
<sequence length="234" mass="25136">MAKAAKKAAASGDPIVLTIDVGGSHVKILTSVGGEMRRTPSGPSLTPDQVVASVKKLAEGLDYDVISMGYPGPVQDNKPSLDPFNLGKGWNGYDFTAAFGMPVKLVNDALMQAIGSYDGGRMLFLGLGTGLGAAMIIKNVGQPMELAHLPYKKGATFEDYVGERGLVKHGKKKWRKYVFDVVGRLRAALQPDYVVIGGGNVDKLVELPEKSRRGDNTRAFEGGFRLWRDKALVV</sequence>
<dbReference type="STRING" id="69974.MPLDJ20_90046"/>
<dbReference type="InterPro" id="IPR043129">
    <property type="entry name" value="ATPase_NBD"/>
</dbReference>
<dbReference type="Gene3D" id="3.30.420.40">
    <property type="match status" value="2"/>
</dbReference>
<reference evidence="2" key="1">
    <citation type="submission" date="2014-08" db="EMBL/GenBank/DDBJ databases">
        <authorList>
            <person name="Moulin L."/>
        </authorList>
    </citation>
    <scope>NUCLEOTIDE SEQUENCE [LARGE SCALE GENOMIC DNA]</scope>
</reference>
<gene>
    <name evidence="1" type="ORF">MPL3356_40152</name>
</gene>
<protein>
    <submittedName>
        <fullName evidence="1">ROK family protein</fullName>
    </submittedName>
</protein>
<dbReference type="AlphaFoldDB" id="A0A090E6J0"/>
<evidence type="ECO:0000313" key="1">
    <source>
        <dbReference type="EMBL" id="CDX22937.1"/>
    </source>
</evidence>
<dbReference type="Proteomes" id="UP000045285">
    <property type="component" value="Unassembled WGS sequence"/>
</dbReference>
<name>A0A090E6J0_MESPL</name>
<accession>A0A090E6J0</accession>